<evidence type="ECO:0000256" key="2">
    <source>
        <dbReference type="ARBA" id="ARBA00006824"/>
    </source>
</evidence>
<sequence>MAAALTLARAYQHSFDTHPNITLSVAGGCLNALGDFVAQVAEGTIRGDDKSSANNKYDFTRTFRFFVFGATLSPFLGRWNGFLESRFPLHSFKGVTRRPNAAGGLVRPEAPPKVSFPALAKRVAADQLFMAPIGIVLFIGSMGMMEGRSRSQIKQKYRDLFGDALLANWKVWPLAQMVNFRYVPLPYRVPFNQCCGVLWTLYLSMLNSREDAMLDNQVAHDEKLLHDRDRREAMHPVHQGSQHAL</sequence>
<protein>
    <recommendedName>
        <fullName evidence="9">Mpv17-like protein</fullName>
    </recommendedName>
</protein>
<reference evidence="7 8" key="1">
    <citation type="submission" date="2020-07" db="EMBL/GenBank/DDBJ databases">
        <title>Comparative genomics of pyrophilous fungi reveals a link between fire events and developmental genes.</title>
        <authorList>
            <consortium name="DOE Joint Genome Institute"/>
            <person name="Steindorff A.S."/>
            <person name="Carver A."/>
            <person name="Calhoun S."/>
            <person name="Stillman K."/>
            <person name="Liu H."/>
            <person name="Lipzen A."/>
            <person name="Pangilinan J."/>
            <person name="Labutti K."/>
            <person name="Bruns T.D."/>
            <person name="Grigoriev I.V."/>
        </authorList>
    </citation>
    <scope>NUCLEOTIDE SEQUENCE [LARGE SCALE GENOMIC DNA]</scope>
    <source>
        <strain evidence="7 8">CBS 144469</strain>
    </source>
</reference>
<keyword evidence="8" id="KW-1185">Reference proteome</keyword>
<comment type="caution">
    <text evidence="7">The sequence shown here is derived from an EMBL/GenBank/DDBJ whole genome shotgun (WGS) entry which is preliminary data.</text>
</comment>
<comment type="subcellular location">
    <subcellularLocation>
        <location evidence="1">Membrane</location>
        <topology evidence="1">Multi-pass membrane protein</topology>
    </subcellularLocation>
</comment>
<dbReference type="Proteomes" id="UP000521943">
    <property type="component" value="Unassembled WGS sequence"/>
</dbReference>
<evidence type="ECO:0000256" key="4">
    <source>
        <dbReference type="ARBA" id="ARBA00022989"/>
    </source>
</evidence>
<accession>A0A8H6MGU3</accession>
<evidence type="ECO:0000256" key="6">
    <source>
        <dbReference type="RuleBase" id="RU363053"/>
    </source>
</evidence>
<dbReference type="GO" id="GO:0005739">
    <property type="term" value="C:mitochondrion"/>
    <property type="evidence" value="ECO:0007669"/>
    <property type="project" value="TreeGrafter"/>
</dbReference>
<proteinExistence type="inferred from homology"/>
<keyword evidence="5 6" id="KW-0472">Membrane</keyword>
<comment type="caution">
    <text evidence="6">Lacks conserved residue(s) required for the propagation of feature annotation.</text>
</comment>
<evidence type="ECO:0000256" key="5">
    <source>
        <dbReference type="ARBA" id="ARBA00023136"/>
    </source>
</evidence>
<name>A0A8H6MGU3_9AGAR</name>
<evidence type="ECO:0000256" key="3">
    <source>
        <dbReference type="ARBA" id="ARBA00022692"/>
    </source>
</evidence>
<organism evidence="7 8">
    <name type="scientific">Ephemerocybe angulata</name>
    <dbReference type="NCBI Taxonomy" id="980116"/>
    <lineage>
        <taxon>Eukaryota</taxon>
        <taxon>Fungi</taxon>
        <taxon>Dikarya</taxon>
        <taxon>Basidiomycota</taxon>
        <taxon>Agaricomycotina</taxon>
        <taxon>Agaricomycetes</taxon>
        <taxon>Agaricomycetidae</taxon>
        <taxon>Agaricales</taxon>
        <taxon>Agaricineae</taxon>
        <taxon>Psathyrellaceae</taxon>
        <taxon>Ephemerocybe</taxon>
    </lineage>
</organism>
<dbReference type="PANTHER" id="PTHR11266">
    <property type="entry name" value="PEROXISOMAL MEMBRANE PROTEIN 2, PXMP2 MPV17"/>
    <property type="match status" value="1"/>
</dbReference>
<keyword evidence="3 6" id="KW-0812">Transmembrane</keyword>
<dbReference type="PANTHER" id="PTHR11266:SF50">
    <property type="entry name" value="VACUOLAR MEMBRANE PROTEIN YOR292C"/>
    <property type="match status" value="1"/>
</dbReference>
<dbReference type="Pfam" id="PF04117">
    <property type="entry name" value="Mpv17_PMP22"/>
    <property type="match status" value="1"/>
</dbReference>
<dbReference type="OrthoDB" id="10267969at2759"/>
<evidence type="ECO:0000313" key="8">
    <source>
        <dbReference type="Proteomes" id="UP000521943"/>
    </source>
</evidence>
<dbReference type="AlphaFoldDB" id="A0A8H6MGU3"/>
<dbReference type="InterPro" id="IPR007248">
    <property type="entry name" value="Mpv17_PMP22"/>
</dbReference>
<evidence type="ECO:0008006" key="9">
    <source>
        <dbReference type="Google" id="ProtNLM"/>
    </source>
</evidence>
<dbReference type="GO" id="GO:0016020">
    <property type="term" value="C:membrane"/>
    <property type="evidence" value="ECO:0007669"/>
    <property type="project" value="UniProtKB-SubCell"/>
</dbReference>
<gene>
    <name evidence="7" type="ORF">DFP72DRAFT_12076</name>
</gene>
<feature type="transmembrane region" description="Helical" evidence="6">
    <location>
        <begin position="128"/>
        <end position="145"/>
    </location>
</feature>
<comment type="similarity">
    <text evidence="2 6">Belongs to the peroxisomal membrane protein PXMP2/4 family.</text>
</comment>
<dbReference type="EMBL" id="JACGCI010000001">
    <property type="protein sequence ID" value="KAF6766249.1"/>
    <property type="molecule type" value="Genomic_DNA"/>
</dbReference>
<evidence type="ECO:0000256" key="1">
    <source>
        <dbReference type="ARBA" id="ARBA00004141"/>
    </source>
</evidence>
<evidence type="ECO:0000313" key="7">
    <source>
        <dbReference type="EMBL" id="KAF6766249.1"/>
    </source>
</evidence>
<keyword evidence="4 6" id="KW-1133">Transmembrane helix</keyword>